<feature type="transmembrane region" description="Helical" evidence="15">
    <location>
        <begin position="40"/>
        <end position="59"/>
    </location>
</feature>
<keyword evidence="17" id="KW-1185">Reference proteome</keyword>
<evidence type="ECO:0000256" key="1">
    <source>
        <dbReference type="ARBA" id="ARBA00004651"/>
    </source>
</evidence>
<dbReference type="GO" id="GO:0008360">
    <property type="term" value="P:regulation of cell shape"/>
    <property type="evidence" value="ECO:0007669"/>
    <property type="project" value="UniProtKB-KW"/>
</dbReference>
<dbReference type="PANTHER" id="PTHR30622:SF2">
    <property type="entry name" value="UNDECAPRENYL-DIPHOSPHATASE"/>
    <property type="match status" value="1"/>
</dbReference>
<dbReference type="GO" id="GO:0046677">
    <property type="term" value="P:response to antibiotic"/>
    <property type="evidence" value="ECO:0007669"/>
    <property type="project" value="UniProtKB-UniRule"/>
</dbReference>
<keyword evidence="5 15" id="KW-1003">Cell membrane</keyword>
<evidence type="ECO:0000256" key="6">
    <source>
        <dbReference type="ARBA" id="ARBA00022692"/>
    </source>
</evidence>
<evidence type="ECO:0000256" key="10">
    <source>
        <dbReference type="ARBA" id="ARBA00023251"/>
    </source>
</evidence>
<dbReference type="HAMAP" id="MF_01006">
    <property type="entry name" value="Undec_diphosphatase"/>
    <property type="match status" value="1"/>
</dbReference>
<dbReference type="Pfam" id="PF02673">
    <property type="entry name" value="BacA"/>
    <property type="match status" value="1"/>
</dbReference>
<feature type="transmembrane region" description="Helical" evidence="15">
    <location>
        <begin position="199"/>
        <end position="218"/>
    </location>
</feature>
<comment type="caution">
    <text evidence="16">The sequence shown here is derived from an EMBL/GenBank/DDBJ whole genome shotgun (WGS) entry which is preliminary data.</text>
</comment>
<evidence type="ECO:0000256" key="14">
    <source>
        <dbReference type="ARBA" id="ARBA00047594"/>
    </source>
</evidence>
<dbReference type="GO" id="GO:0050380">
    <property type="term" value="F:undecaprenyl-diphosphatase activity"/>
    <property type="evidence" value="ECO:0007669"/>
    <property type="project" value="UniProtKB-UniRule"/>
</dbReference>
<keyword evidence="8 15" id="KW-1133">Transmembrane helix</keyword>
<evidence type="ECO:0000256" key="8">
    <source>
        <dbReference type="ARBA" id="ARBA00022989"/>
    </source>
</evidence>
<reference evidence="16 17" key="1">
    <citation type="submission" date="2020-08" db="EMBL/GenBank/DDBJ databases">
        <title>Genomic Encyclopedia of Type Strains, Phase IV (KMG-IV): sequencing the most valuable type-strain genomes for metagenomic binning, comparative biology and taxonomic classification.</title>
        <authorList>
            <person name="Goeker M."/>
        </authorList>
    </citation>
    <scope>NUCLEOTIDE SEQUENCE [LARGE SCALE GENOMIC DNA]</scope>
    <source>
        <strain evidence="16 17">DSM 103462</strain>
    </source>
</reference>
<dbReference type="GO" id="GO:0071555">
    <property type="term" value="P:cell wall organization"/>
    <property type="evidence" value="ECO:0007669"/>
    <property type="project" value="UniProtKB-KW"/>
</dbReference>
<dbReference type="GO" id="GO:0009252">
    <property type="term" value="P:peptidoglycan biosynthetic process"/>
    <property type="evidence" value="ECO:0007669"/>
    <property type="project" value="UniProtKB-KW"/>
</dbReference>
<organism evidence="16 17">
    <name type="scientific">Treponema ruminis</name>
    <dbReference type="NCBI Taxonomy" id="744515"/>
    <lineage>
        <taxon>Bacteria</taxon>
        <taxon>Pseudomonadati</taxon>
        <taxon>Spirochaetota</taxon>
        <taxon>Spirochaetia</taxon>
        <taxon>Spirochaetales</taxon>
        <taxon>Treponemataceae</taxon>
        <taxon>Treponema</taxon>
    </lineage>
</organism>
<keyword evidence="15" id="KW-0133">Cell shape</keyword>
<evidence type="ECO:0000256" key="2">
    <source>
        <dbReference type="ARBA" id="ARBA00010621"/>
    </source>
</evidence>
<evidence type="ECO:0000313" key="16">
    <source>
        <dbReference type="EMBL" id="MBB5224899.1"/>
    </source>
</evidence>
<comment type="function">
    <text evidence="15">Catalyzes the dephosphorylation of undecaprenyl diphosphate (UPP). Confers resistance to bacitracin.</text>
</comment>
<evidence type="ECO:0000256" key="15">
    <source>
        <dbReference type="HAMAP-Rule" id="MF_01006"/>
    </source>
</evidence>
<evidence type="ECO:0000256" key="12">
    <source>
        <dbReference type="ARBA" id="ARBA00032707"/>
    </source>
</evidence>
<evidence type="ECO:0000256" key="7">
    <source>
        <dbReference type="ARBA" id="ARBA00022801"/>
    </source>
</evidence>
<comment type="similarity">
    <text evidence="2 15">Belongs to the UppP family.</text>
</comment>
<protein>
    <recommendedName>
        <fullName evidence="4 15">Undecaprenyl-diphosphatase</fullName>
        <ecNumber evidence="3 15">3.6.1.27</ecNumber>
    </recommendedName>
    <alternativeName>
        <fullName evidence="13 15">Bacitracin resistance protein</fullName>
    </alternativeName>
    <alternativeName>
        <fullName evidence="12 15">Undecaprenyl pyrophosphate phosphatase</fullName>
    </alternativeName>
</protein>
<keyword evidence="10 15" id="KW-0046">Antibiotic resistance</keyword>
<evidence type="ECO:0000256" key="11">
    <source>
        <dbReference type="ARBA" id="ARBA00023316"/>
    </source>
</evidence>
<dbReference type="AlphaFoldDB" id="A0A7W8LKZ9"/>
<evidence type="ECO:0000256" key="9">
    <source>
        <dbReference type="ARBA" id="ARBA00023136"/>
    </source>
</evidence>
<feature type="transmembrane region" description="Helical" evidence="15">
    <location>
        <begin position="230"/>
        <end position="250"/>
    </location>
</feature>
<keyword evidence="15" id="KW-0573">Peptidoglycan synthesis</keyword>
<keyword evidence="7 15" id="KW-0378">Hydrolase</keyword>
<evidence type="ECO:0000256" key="3">
    <source>
        <dbReference type="ARBA" id="ARBA00012374"/>
    </source>
</evidence>
<evidence type="ECO:0000313" key="17">
    <source>
        <dbReference type="Proteomes" id="UP000518887"/>
    </source>
</evidence>
<comment type="subcellular location">
    <subcellularLocation>
        <location evidence="1 15">Cell membrane</location>
        <topology evidence="1 15">Multi-pass membrane protein</topology>
    </subcellularLocation>
</comment>
<feature type="transmembrane region" description="Helical" evidence="15">
    <location>
        <begin position="125"/>
        <end position="148"/>
    </location>
</feature>
<feature type="transmembrane region" description="Helical" evidence="15">
    <location>
        <begin position="262"/>
        <end position="279"/>
    </location>
</feature>
<comment type="catalytic activity">
    <reaction evidence="14 15">
        <text>di-trans,octa-cis-undecaprenyl diphosphate + H2O = di-trans,octa-cis-undecaprenyl phosphate + phosphate + H(+)</text>
        <dbReference type="Rhea" id="RHEA:28094"/>
        <dbReference type="ChEBI" id="CHEBI:15377"/>
        <dbReference type="ChEBI" id="CHEBI:15378"/>
        <dbReference type="ChEBI" id="CHEBI:43474"/>
        <dbReference type="ChEBI" id="CHEBI:58405"/>
        <dbReference type="ChEBI" id="CHEBI:60392"/>
        <dbReference type="EC" id="3.6.1.27"/>
    </reaction>
</comment>
<feature type="transmembrane region" description="Helical" evidence="15">
    <location>
        <begin position="100"/>
        <end position="119"/>
    </location>
</feature>
<evidence type="ECO:0000256" key="5">
    <source>
        <dbReference type="ARBA" id="ARBA00022475"/>
    </source>
</evidence>
<dbReference type="PANTHER" id="PTHR30622">
    <property type="entry name" value="UNDECAPRENYL-DIPHOSPHATASE"/>
    <property type="match status" value="1"/>
</dbReference>
<evidence type="ECO:0000256" key="13">
    <source>
        <dbReference type="ARBA" id="ARBA00032932"/>
    </source>
</evidence>
<dbReference type="GO" id="GO:0005886">
    <property type="term" value="C:plasma membrane"/>
    <property type="evidence" value="ECO:0007669"/>
    <property type="project" value="UniProtKB-SubCell"/>
</dbReference>
<dbReference type="EC" id="3.6.1.27" evidence="3 15"/>
<dbReference type="Proteomes" id="UP000518887">
    <property type="component" value="Unassembled WGS sequence"/>
</dbReference>
<name>A0A7W8LKZ9_9SPIR</name>
<dbReference type="EMBL" id="JACHFQ010000001">
    <property type="protein sequence ID" value="MBB5224899.1"/>
    <property type="molecule type" value="Genomic_DNA"/>
</dbReference>
<dbReference type="RefSeq" id="WP_184656634.1">
    <property type="nucleotide sequence ID" value="NZ_JACHFQ010000001.1"/>
</dbReference>
<comment type="miscellaneous">
    <text evidence="15">Bacitracin is thought to be involved in the inhibition of peptidoglycan synthesis by sequestering undecaprenyl diphosphate, thereby reducing the pool of lipid carrier available.</text>
</comment>
<keyword evidence="11 15" id="KW-0961">Cell wall biogenesis/degradation</keyword>
<accession>A0A7W8LKZ9</accession>
<evidence type="ECO:0000256" key="4">
    <source>
        <dbReference type="ARBA" id="ARBA00021581"/>
    </source>
</evidence>
<dbReference type="InterPro" id="IPR003824">
    <property type="entry name" value="UppP"/>
</dbReference>
<keyword evidence="6 15" id="KW-0812">Transmembrane</keyword>
<keyword evidence="9 15" id="KW-0472">Membrane</keyword>
<gene>
    <name evidence="15" type="primary">uppP</name>
    <name evidence="16" type="ORF">HNP76_000239</name>
</gene>
<sequence length="280" mass="30037">MSVFQAIILGVLQGIAEFLPISSSGHLAVAQKLFGLSDVPLLFDVMLHLATLAAVILYFRKKIARLFVILFRWVMRKPAEQNAGDETDLLAGNDELGRKTILAVIFATVVTGAMGIVTSKMIPEMPIKVTCAGFLFTACLLIFSSLWAKKHDRPLEAKGISIRQSLFIGFMQGIGTLPGVSRSGSTIAGAQLAGVNRAAAGEFSFIVSIPAILGAFVLEAKDLGEVGSQIGVLPVLCGCLASFAWGYLSLSILMKLIRKGKLEWFACYLIPLGILGLIFF</sequence>
<proteinExistence type="inferred from homology"/>